<evidence type="ECO:0000313" key="2">
    <source>
        <dbReference type="EMBL" id="EGZ24066.1"/>
    </source>
</evidence>
<dbReference type="EMBL" id="JH159152">
    <property type="protein sequence ID" value="EGZ24066.1"/>
    <property type="molecule type" value="Genomic_DNA"/>
</dbReference>
<dbReference type="GeneID" id="20641354"/>
<keyword evidence="3" id="KW-1185">Reference proteome</keyword>
<dbReference type="AlphaFoldDB" id="G4YRM5"/>
<name>G4YRM5_PHYSP</name>
<gene>
    <name evidence="2" type="ORF">PHYSODRAFT_296271</name>
</gene>
<evidence type="ECO:0000256" key="1">
    <source>
        <dbReference type="SAM" id="MobiDB-lite"/>
    </source>
</evidence>
<feature type="compositionally biased region" description="Acidic residues" evidence="1">
    <location>
        <begin position="7"/>
        <end position="16"/>
    </location>
</feature>
<dbReference type="STRING" id="1094619.G4YRM5"/>
<dbReference type="Proteomes" id="UP000002640">
    <property type="component" value="Unassembled WGS sequence"/>
</dbReference>
<dbReference type="SMR" id="G4YRM5"/>
<dbReference type="InParanoid" id="G4YRM5"/>
<protein>
    <submittedName>
        <fullName evidence="2">Uncharacterized protein</fullName>
    </submittedName>
</protein>
<feature type="region of interest" description="Disordered" evidence="1">
    <location>
        <begin position="1"/>
        <end position="52"/>
    </location>
</feature>
<organism evidence="2 3">
    <name type="scientific">Phytophthora sojae (strain P6497)</name>
    <name type="common">Soybean stem and root rot agent</name>
    <name type="synonym">Phytophthora megasperma f. sp. glycines</name>
    <dbReference type="NCBI Taxonomy" id="1094619"/>
    <lineage>
        <taxon>Eukaryota</taxon>
        <taxon>Sar</taxon>
        <taxon>Stramenopiles</taxon>
        <taxon>Oomycota</taxon>
        <taxon>Peronosporomycetes</taxon>
        <taxon>Peronosporales</taxon>
        <taxon>Peronosporaceae</taxon>
        <taxon>Phytophthora</taxon>
    </lineage>
</organism>
<accession>G4YRM5</accession>
<sequence>MKKIDEGEFLTEEEDVERLGSSEEKEAAQVKQVTPQQSSGSTGSDESDEVVEQKTVAVAATRPLEIEDYDLLEGTPPVSPCSAEKLAYTHRQSSMLITDAIALVRRAQRERVERRITNIASKCRDG</sequence>
<feature type="compositionally biased region" description="Basic and acidic residues" evidence="1">
    <location>
        <begin position="17"/>
        <end position="28"/>
    </location>
</feature>
<dbReference type="RefSeq" id="XP_009519354.1">
    <property type="nucleotide sequence ID" value="XM_009521059.1"/>
</dbReference>
<proteinExistence type="predicted"/>
<reference evidence="2 3" key="1">
    <citation type="journal article" date="2006" name="Science">
        <title>Phytophthora genome sequences uncover evolutionary origins and mechanisms of pathogenesis.</title>
        <authorList>
            <person name="Tyler B.M."/>
            <person name="Tripathy S."/>
            <person name="Zhang X."/>
            <person name="Dehal P."/>
            <person name="Jiang R.H."/>
            <person name="Aerts A."/>
            <person name="Arredondo F.D."/>
            <person name="Baxter L."/>
            <person name="Bensasson D."/>
            <person name="Beynon J.L."/>
            <person name="Chapman J."/>
            <person name="Damasceno C.M."/>
            <person name="Dorrance A.E."/>
            <person name="Dou D."/>
            <person name="Dickerman A.W."/>
            <person name="Dubchak I.L."/>
            <person name="Garbelotto M."/>
            <person name="Gijzen M."/>
            <person name="Gordon S.G."/>
            <person name="Govers F."/>
            <person name="Grunwald N.J."/>
            <person name="Huang W."/>
            <person name="Ivors K.L."/>
            <person name="Jones R.W."/>
            <person name="Kamoun S."/>
            <person name="Krampis K."/>
            <person name="Lamour K.H."/>
            <person name="Lee M.K."/>
            <person name="McDonald W.H."/>
            <person name="Medina M."/>
            <person name="Meijer H.J."/>
            <person name="Nordberg E.K."/>
            <person name="Maclean D.J."/>
            <person name="Ospina-Giraldo M.D."/>
            <person name="Morris P.F."/>
            <person name="Phuntumart V."/>
            <person name="Putnam N.H."/>
            <person name="Rash S."/>
            <person name="Rose J.K."/>
            <person name="Sakihama Y."/>
            <person name="Salamov A.A."/>
            <person name="Savidor A."/>
            <person name="Scheuring C.F."/>
            <person name="Smith B.M."/>
            <person name="Sobral B.W."/>
            <person name="Terry A."/>
            <person name="Torto-Alalibo T.A."/>
            <person name="Win J."/>
            <person name="Xu Z."/>
            <person name="Zhang H."/>
            <person name="Grigoriev I.V."/>
            <person name="Rokhsar D.S."/>
            <person name="Boore J.L."/>
        </authorList>
    </citation>
    <scope>NUCLEOTIDE SEQUENCE [LARGE SCALE GENOMIC DNA]</scope>
    <source>
        <strain evidence="2 3">P6497</strain>
    </source>
</reference>
<dbReference type="KEGG" id="psoj:PHYSODRAFT_296271"/>
<evidence type="ECO:0000313" key="3">
    <source>
        <dbReference type="Proteomes" id="UP000002640"/>
    </source>
</evidence>